<proteinExistence type="predicted"/>
<feature type="signal peptide" evidence="2">
    <location>
        <begin position="1"/>
        <end position="23"/>
    </location>
</feature>
<keyword evidence="1" id="KW-0472">Membrane</keyword>
<dbReference type="CDD" id="cd00063">
    <property type="entry name" value="FN3"/>
    <property type="match status" value="1"/>
</dbReference>
<name>A0A0G4GDC0_9ALVE</name>
<evidence type="ECO:0000313" key="3">
    <source>
        <dbReference type="EMBL" id="CEM27271.1"/>
    </source>
</evidence>
<dbReference type="InterPro" id="IPR003961">
    <property type="entry name" value="FN3_dom"/>
</dbReference>
<dbReference type="AlphaFoldDB" id="A0A0G4GDC0"/>
<reference evidence="3" key="1">
    <citation type="submission" date="2014-11" db="EMBL/GenBank/DDBJ databases">
        <authorList>
            <person name="Otto D Thomas"/>
            <person name="Naeem Raeece"/>
        </authorList>
    </citation>
    <scope>NUCLEOTIDE SEQUENCE</scope>
</reference>
<sequence>MSTKALACAALHTLLFSLPPSDAFTFSVFQEADAVAEEVPLSVEDYEVDEPKKQQQAAMRAALMDEIPPTGISHSIIETPIGLKITAAQVMEKTADPTSLVEPTQEELDQIIVSDEEYAEMGQKLYAKIFTTEGNARAPWVLEQMRARGWSKDDFLKDFMKRKKFERQIEKLTGYKFLNLPSSGEKTTMEVEQNGPDSVEIEWNTNIETGEFVGWRLYRKDRLDKKIPWRLVYDFESTPELAAKGGGKGARYNVVVKGLKPQQYGFKITSVRANGIQDDVAQVPITLTSESSEGLQYAVIAAFAVLFTVGLSTTLFGDPNMG</sequence>
<dbReference type="EMBL" id="CDMZ01001104">
    <property type="protein sequence ID" value="CEM27271.1"/>
    <property type="molecule type" value="Genomic_DNA"/>
</dbReference>
<keyword evidence="2" id="KW-0732">Signal</keyword>
<gene>
    <name evidence="3" type="ORF">Cvel_624</name>
</gene>
<feature type="transmembrane region" description="Helical" evidence="1">
    <location>
        <begin position="295"/>
        <end position="316"/>
    </location>
</feature>
<evidence type="ECO:0008006" key="4">
    <source>
        <dbReference type="Google" id="ProtNLM"/>
    </source>
</evidence>
<feature type="chain" id="PRO_5005190309" description="Fibronectin type-III domain-containing protein" evidence="2">
    <location>
        <begin position="24"/>
        <end position="322"/>
    </location>
</feature>
<protein>
    <recommendedName>
        <fullName evidence="4">Fibronectin type-III domain-containing protein</fullName>
    </recommendedName>
</protein>
<organism evidence="3">
    <name type="scientific">Chromera velia CCMP2878</name>
    <dbReference type="NCBI Taxonomy" id="1169474"/>
    <lineage>
        <taxon>Eukaryota</taxon>
        <taxon>Sar</taxon>
        <taxon>Alveolata</taxon>
        <taxon>Colpodellida</taxon>
        <taxon>Chromeraceae</taxon>
        <taxon>Chromera</taxon>
    </lineage>
</organism>
<dbReference type="VEuPathDB" id="CryptoDB:Cvel_624"/>
<evidence type="ECO:0000256" key="1">
    <source>
        <dbReference type="SAM" id="Phobius"/>
    </source>
</evidence>
<evidence type="ECO:0000256" key="2">
    <source>
        <dbReference type="SAM" id="SignalP"/>
    </source>
</evidence>
<keyword evidence="1" id="KW-1133">Transmembrane helix</keyword>
<accession>A0A0G4GDC0</accession>
<keyword evidence="1" id="KW-0812">Transmembrane</keyword>